<protein>
    <submittedName>
        <fullName evidence="2">Uncharacterized protein</fullName>
    </submittedName>
</protein>
<sequence length="228" mass="25726">MQTALEFINSCPPIWVQNVAFLEEDDLHDVHLLLQRETYFRPRLPAQNNLKDVLTSPQNIDDIPSQVRRSSRLRHFTQPSRTVVSPNDIPLGRPFRGWALLDGKGNEVDLNGNVIQRRRRSRCTMVAGNQFKLSDIGQKRPKKPEKDHNSARSQALSSDPQAVIFGSHDLGSFGSAAGFRGVGQVQFLRLELADPIKQAEKAEQAARFFKLLMLCFLTLHALATDEDE</sequence>
<keyword evidence="4" id="KW-1185">Reference proteome</keyword>
<evidence type="ECO:0000256" key="1">
    <source>
        <dbReference type="SAM" id="MobiDB-lite"/>
    </source>
</evidence>
<accession>A0AAW0ABW4</accession>
<comment type="caution">
    <text evidence="2">The sequence shown here is derived from an EMBL/GenBank/DDBJ whole genome shotgun (WGS) entry which is preliminary data.</text>
</comment>
<reference evidence="2 4" key="1">
    <citation type="journal article" date="2024" name="J Genomics">
        <title>Draft genome sequencing and assembly of Favolaschia claudopus CIRM-BRFM 2984 isolated from oak limbs.</title>
        <authorList>
            <person name="Navarro D."/>
            <person name="Drula E."/>
            <person name="Chaduli D."/>
            <person name="Cazenave R."/>
            <person name="Ahrendt S."/>
            <person name="Wang J."/>
            <person name="Lipzen A."/>
            <person name="Daum C."/>
            <person name="Barry K."/>
            <person name="Grigoriev I.V."/>
            <person name="Favel A."/>
            <person name="Rosso M.N."/>
            <person name="Martin F."/>
        </authorList>
    </citation>
    <scope>NUCLEOTIDE SEQUENCE [LARGE SCALE GENOMIC DNA]</scope>
    <source>
        <strain evidence="2 4">CIRM-BRFM 2984</strain>
    </source>
</reference>
<evidence type="ECO:0000313" key="3">
    <source>
        <dbReference type="EMBL" id="KAK7006539.1"/>
    </source>
</evidence>
<dbReference type="Proteomes" id="UP001362999">
    <property type="component" value="Unassembled WGS sequence"/>
</dbReference>
<feature type="region of interest" description="Disordered" evidence="1">
    <location>
        <begin position="133"/>
        <end position="158"/>
    </location>
</feature>
<name>A0AAW0ABW4_9AGAR</name>
<proteinExistence type="predicted"/>
<gene>
    <name evidence="2" type="ORF">R3P38DRAFT_2793661</name>
    <name evidence="3" type="ORF">R3P38DRAFT_2793671</name>
</gene>
<dbReference type="EMBL" id="JAWWNJ010000075">
    <property type="protein sequence ID" value="KAK7006528.1"/>
    <property type="molecule type" value="Genomic_DNA"/>
</dbReference>
<evidence type="ECO:0000313" key="4">
    <source>
        <dbReference type="Proteomes" id="UP001362999"/>
    </source>
</evidence>
<organism evidence="2 4">
    <name type="scientific">Favolaschia claudopus</name>
    <dbReference type="NCBI Taxonomy" id="2862362"/>
    <lineage>
        <taxon>Eukaryota</taxon>
        <taxon>Fungi</taxon>
        <taxon>Dikarya</taxon>
        <taxon>Basidiomycota</taxon>
        <taxon>Agaricomycotina</taxon>
        <taxon>Agaricomycetes</taxon>
        <taxon>Agaricomycetidae</taxon>
        <taxon>Agaricales</taxon>
        <taxon>Marasmiineae</taxon>
        <taxon>Mycenaceae</taxon>
        <taxon>Favolaschia</taxon>
    </lineage>
</organism>
<evidence type="ECO:0000313" key="2">
    <source>
        <dbReference type="EMBL" id="KAK7006528.1"/>
    </source>
</evidence>
<dbReference type="AlphaFoldDB" id="A0AAW0ABW4"/>
<dbReference type="EMBL" id="JAWWNJ010000075">
    <property type="protein sequence ID" value="KAK7006539.1"/>
    <property type="molecule type" value="Genomic_DNA"/>
</dbReference>